<dbReference type="EMBL" id="CP001998">
    <property type="protein sequence ID" value="ADE53758.1"/>
    <property type="molecule type" value="Genomic_DNA"/>
</dbReference>
<evidence type="ECO:0000313" key="2">
    <source>
        <dbReference type="Proteomes" id="UP000000925"/>
    </source>
</evidence>
<sequence>MLKANFLFVINAQKKLHASWALGITAHFYRSIVLTELP</sequence>
<keyword evidence="2" id="KW-1185">Reference proteome</keyword>
<name>D5EPM1_CORAD</name>
<accession>D5EPM1</accession>
<dbReference type="KEGG" id="caa:Caka_0734"/>
<dbReference type="HOGENOM" id="CLU_3326905_0_0_0"/>
<dbReference type="Proteomes" id="UP000000925">
    <property type="component" value="Chromosome"/>
</dbReference>
<reference evidence="1 2" key="1">
    <citation type="journal article" date="2010" name="Stand. Genomic Sci.">
        <title>Complete genome sequence of Coraliomargarita akajimensis type strain (04OKA010-24).</title>
        <authorList>
            <person name="Mavromatis K."/>
            <person name="Abt B."/>
            <person name="Brambilla E."/>
            <person name="Lapidus A."/>
            <person name="Copeland A."/>
            <person name="Deshpande S."/>
            <person name="Nolan M."/>
            <person name="Lucas S."/>
            <person name="Tice H."/>
            <person name="Cheng J.F."/>
            <person name="Han C."/>
            <person name="Detter J.C."/>
            <person name="Woyke T."/>
            <person name="Goodwin L."/>
            <person name="Pitluck S."/>
            <person name="Held B."/>
            <person name="Brettin T."/>
            <person name="Tapia R."/>
            <person name="Ivanova N."/>
            <person name="Mikhailova N."/>
            <person name="Pati A."/>
            <person name="Liolios K."/>
            <person name="Chen A."/>
            <person name="Palaniappan K."/>
            <person name="Land M."/>
            <person name="Hauser L."/>
            <person name="Chang Y.J."/>
            <person name="Jeffries C.D."/>
            <person name="Rohde M."/>
            <person name="Goker M."/>
            <person name="Bristow J."/>
            <person name="Eisen J.A."/>
            <person name="Markowitz V."/>
            <person name="Hugenholtz P."/>
            <person name="Klenk H.P."/>
            <person name="Kyrpides N.C."/>
        </authorList>
    </citation>
    <scope>NUCLEOTIDE SEQUENCE [LARGE SCALE GENOMIC DNA]</scope>
    <source>
        <strain evidence="2">DSM 45221 / IAM 15411 / JCM 23193 / KCTC 12865</strain>
    </source>
</reference>
<organism evidence="1 2">
    <name type="scientific">Coraliomargarita akajimensis (strain DSM 45221 / IAM 15411 / JCM 23193 / KCTC 12865 / 04OKA010-24)</name>
    <dbReference type="NCBI Taxonomy" id="583355"/>
    <lineage>
        <taxon>Bacteria</taxon>
        <taxon>Pseudomonadati</taxon>
        <taxon>Verrucomicrobiota</taxon>
        <taxon>Opitutia</taxon>
        <taxon>Puniceicoccales</taxon>
        <taxon>Coraliomargaritaceae</taxon>
        <taxon>Coraliomargarita</taxon>
    </lineage>
</organism>
<protein>
    <submittedName>
        <fullName evidence="1">Uncharacterized protein</fullName>
    </submittedName>
</protein>
<dbReference type="AlphaFoldDB" id="D5EPM1"/>
<gene>
    <name evidence="1" type="ordered locus">Caka_0734</name>
</gene>
<proteinExistence type="predicted"/>
<evidence type="ECO:0000313" key="1">
    <source>
        <dbReference type="EMBL" id="ADE53758.1"/>
    </source>
</evidence>